<dbReference type="EMBL" id="MFSU01000076">
    <property type="protein sequence ID" value="OGI46687.1"/>
    <property type="molecule type" value="Genomic_DNA"/>
</dbReference>
<accession>A0A1F6TNG6</accession>
<evidence type="ECO:0000313" key="4">
    <source>
        <dbReference type="EMBL" id="OGI46687.1"/>
    </source>
</evidence>
<dbReference type="InterPro" id="IPR021834">
    <property type="entry name" value="DUF3426"/>
</dbReference>
<evidence type="ECO:0000256" key="1">
    <source>
        <dbReference type="SAM" id="MobiDB-lite"/>
    </source>
</evidence>
<dbReference type="Proteomes" id="UP000178885">
    <property type="component" value="Unassembled WGS sequence"/>
</dbReference>
<keyword evidence="2" id="KW-0472">Membrane</keyword>
<comment type="caution">
    <text evidence="4">The sequence shown here is derived from an EMBL/GenBank/DDBJ whole genome shotgun (WGS) entry which is preliminary data.</text>
</comment>
<feature type="transmembrane region" description="Helical" evidence="2">
    <location>
        <begin position="104"/>
        <end position="125"/>
    </location>
</feature>
<protein>
    <recommendedName>
        <fullName evidence="3">Zinc finger/thioredoxin putative domain-containing protein</fullName>
    </recommendedName>
</protein>
<dbReference type="STRING" id="1817760.A2151_06035"/>
<feature type="domain" description="Zinc finger/thioredoxin putative" evidence="3">
    <location>
        <begin position="1"/>
        <end position="37"/>
    </location>
</feature>
<dbReference type="InterPro" id="IPR011723">
    <property type="entry name" value="Znf/thioredoxin_put"/>
</dbReference>
<dbReference type="NCBIfam" id="TIGR02098">
    <property type="entry name" value="MJ0042_CXXC"/>
    <property type="match status" value="1"/>
</dbReference>
<dbReference type="AlphaFoldDB" id="A0A1F6TNG6"/>
<evidence type="ECO:0000256" key="2">
    <source>
        <dbReference type="SAM" id="Phobius"/>
    </source>
</evidence>
<proteinExistence type="predicted"/>
<name>A0A1F6TNG6_9PROT</name>
<dbReference type="Pfam" id="PF13719">
    <property type="entry name" value="Zn_ribbon_5"/>
    <property type="match status" value="1"/>
</dbReference>
<reference evidence="4 5" key="1">
    <citation type="journal article" date="2016" name="Nat. Commun.">
        <title>Thousands of microbial genomes shed light on interconnected biogeochemical processes in an aquifer system.</title>
        <authorList>
            <person name="Anantharaman K."/>
            <person name="Brown C.T."/>
            <person name="Hug L.A."/>
            <person name="Sharon I."/>
            <person name="Castelle C.J."/>
            <person name="Probst A.J."/>
            <person name="Thomas B.C."/>
            <person name="Singh A."/>
            <person name="Wilkins M.J."/>
            <person name="Karaoz U."/>
            <person name="Brodie E.L."/>
            <person name="Williams K.H."/>
            <person name="Hubbard S.S."/>
            <person name="Banfield J.F."/>
        </authorList>
    </citation>
    <scope>NUCLEOTIDE SEQUENCE [LARGE SCALE GENOMIC DNA]</scope>
</reference>
<keyword evidence="2" id="KW-0812">Transmembrane</keyword>
<dbReference type="Pfam" id="PF11906">
    <property type="entry name" value="DUF3426"/>
    <property type="match status" value="1"/>
</dbReference>
<feature type="region of interest" description="Disordered" evidence="1">
    <location>
        <begin position="50"/>
        <end position="81"/>
    </location>
</feature>
<evidence type="ECO:0000259" key="3">
    <source>
        <dbReference type="Pfam" id="PF13719"/>
    </source>
</evidence>
<gene>
    <name evidence="4" type="ORF">A2151_06035</name>
</gene>
<sequence>MYTRCPDCHTVFKITEAQLSAREGRVRCGKCAAVFHAEQHLFNEPPAIAAQEQPQASDAARAGGDAETTERKPVPAPVATDPGGIPTVTELTLLASPGRRIPPVFWALGDVALLLLLAFQLAYFYRDELAQYPELRPPLLAFCEHLDCEIRERRDVSQVEVLEQTRIAPHPKYENVLRIHVVLVNRAAYAQNYPLIEVGLTDNGGNLLARRAFSPDQYLEPPAVKDRLLPNVVASAQLNVTNPNNKAVGYEVRLVTPP</sequence>
<keyword evidence="2" id="KW-1133">Transmembrane helix</keyword>
<evidence type="ECO:0000313" key="5">
    <source>
        <dbReference type="Proteomes" id="UP000178885"/>
    </source>
</evidence>
<organism evidence="4 5">
    <name type="scientific">Candidatus Muproteobacteria bacterium RBG_16_65_34</name>
    <dbReference type="NCBI Taxonomy" id="1817760"/>
    <lineage>
        <taxon>Bacteria</taxon>
        <taxon>Pseudomonadati</taxon>
        <taxon>Pseudomonadota</taxon>
        <taxon>Candidatus Muproteobacteria</taxon>
    </lineage>
</organism>